<evidence type="ECO:0000256" key="4">
    <source>
        <dbReference type="ARBA" id="ARBA00023143"/>
    </source>
</evidence>
<comment type="function">
    <text evidence="5">A flexible structure which links the flagellar filament to the drive apparatus in the basal body.</text>
</comment>
<dbReference type="PANTHER" id="PTHR30435">
    <property type="entry name" value="FLAGELLAR PROTEIN"/>
    <property type="match status" value="1"/>
</dbReference>
<dbReference type="GO" id="GO:0071978">
    <property type="term" value="P:bacterial-type flagellum-dependent swarming motility"/>
    <property type="evidence" value="ECO:0007669"/>
    <property type="project" value="TreeGrafter"/>
</dbReference>
<evidence type="ECO:0000256" key="2">
    <source>
        <dbReference type="ARBA" id="ARBA00009677"/>
    </source>
</evidence>
<keyword evidence="4 5" id="KW-0975">Bacterial flagellum</keyword>
<gene>
    <name evidence="10" type="primary">flgE</name>
    <name evidence="10" type="ORF">OL599_01685</name>
</gene>
<dbReference type="GO" id="GO:0009424">
    <property type="term" value="C:bacterial-type flagellum hook"/>
    <property type="evidence" value="ECO:0007669"/>
    <property type="project" value="TreeGrafter"/>
</dbReference>
<reference evidence="10" key="1">
    <citation type="submission" date="2022-09" db="EMBL/GenBank/DDBJ databases">
        <title>Rhodovastum sp. nov. RN2-1 isolated from soil in Seongnam, South Korea.</title>
        <authorList>
            <person name="Le N.T."/>
        </authorList>
    </citation>
    <scope>NUCLEOTIDE SEQUENCE</scope>
    <source>
        <strain evidence="10">RN2-1</strain>
    </source>
</reference>
<dbReference type="InterPro" id="IPR037058">
    <property type="entry name" value="Falgellar_hook_FlgE_sf"/>
</dbReference>
<dbReference type="NCBIfam" id="TIGR03506">
    <property type="entry name" value="FlgEFG_subfam"/>
    <property type="match status" value="1"/>
</dbReference>
<dbReference type="GO" id="GO:0009425">
    <property type="term" value="C:bacterial-type flagellum basal body"/>
    <property type="evidence" value="ECO:0007669"/>
    <property type="project" value="UniProtKB-SubCell"/>
</dbReference>
<evidence type="ECO:0000259" key="8">
    <source>
        <dbReference type="Pfam" id="PF07559"/>
    </source>
</evidence>
<dbReference type="InterPro" id="IPR053967">
    <property type="entry name" value="LlgE_F_G-like_D1"/>
</dbReference>
<evidence type="ECO:0000256" key="3">
    <source>
        <dbReference type="ARBA" id="ARBA00019015"/>
    </source>
</evidence>
<evidence type="ECO:0000259" key="7">
    <source>
        <dbReference type="Pfam" id="PF06429"/>
    </source>
</evidence>
<sequence>MSLFGAMNTAISGLSAQSSAFGNISDNIANSQTIGYKGVDTAFVDYLTTSTATANNPGAVVARPDYTNTVQGTVAQTNNPLGLAIAGQGFFPVSHPVSTRGSQVAFSPTPYFTRAGDFQMDQNGYLVNSAGEYLNGWSVNAATGVVNRNAVAPIQVSQSVYNPVATTQVDLSANLPATPAAGALVSSQVSIYDSLGTPHVVTLNWSQNAQNDWNVAVNVPDDIVAPAVGSANVKFGAVTSGNPVTDGTVGSVSGGTGTVTTSAFAAGKPATLMFTVDFGNGAQNVVLNLGDYGQTNGVTQYAGSSYALRGISQNGVPPGSFSSVSTTSAGSVVVNYDNGQSRTIAQVPIVTFNNPDALQRQDGQSFTATTTSGVPLTNDAGTNGAGGIVTGSVEQSNVDIATQFTRLIVAQRAYSANAKMITTADELLQQTVDMKR</sequence>
<proteinExistence type="inferred from homology"/>
<feature type="domain" description="Flagellar basal-body/hook protein C-terminal" evidence="7">
    <location>
        <begin position="390"/>
        <end position="433"/>
    </location>
</feature>
<keyword evidence="10" id="KW-0969">Cilium</keyword>
<keyword evidence="10" id="KW-0966">Cell projection</keyword>
<dbReference type="NCBIfam" id="NF004242">
    <property type="entry name" value="PRK05682.2-1"/>
    <property type="match status" value="1"/>
</dbReference>
<dbReference type="Pfam" id="PF06429">
    <property type="entry name" value="Flg_bbr_C"/>
    <property type="match status" value="1"/>
</dbReference>
<organism evidence="10 11">
    <name type="scientific">Limobrevibacterium gyesilva</name>
    <dbReference type="NCBI Taxonomy" id="2991712"/>
    <lineage>
        <taxon>Bacteria</taxon>
        <taxon>Pseudomonadati</taxon>
        <taxon>Pseudomonadota</taxon>
        <taxon>Alphaproteobacteria</taxon>
        <taxon>Acetobacterales</taxon>
        <taxon>Acetobacteraceae</taxon>
        <taxon>Limobrevibacterium</taxon>
    </lineage>
</organism>
<dbReference type="SUPFAM" id="SSF117143">
    <property type="entry name" value="Flagellar hook protein flgE"/>
    <property type="match status" value="1"/>
</dbReference>
<dbReference type="InterPro" id="IPR001444">
    <property type="entry name" value="Flag_bb_rod_N"/>
</dbReference>
<evidence type="ECO:0000259" key="6">
    <source>
        <dbReference type="Pfam" id="PF00460"/>
    </source>
</evidence>
<dbReference type="Pfam" id="PF07559">
    <property type="entry name" value="FlgE_D2"/>
    <property type="match status" value="1"/>
</dbReference>
<evidence type="ECO:0000259" key="9">
    <source>
        <dbReference type="Pfam" id="PF22692"/>
    </source>
</evidence>
<dbReference type="InterPro" id="IPR037925">
    <property type="entry name" value="FlgE/F/G-like"/>
</dbReference>
<reference evidence="10" key="2">
    <citation type="submission" date="2022-10" db="EMBL/GenBank/DDBJ databases">
        <authorList>
            <person name="Trinh H.N."/>
        </authorList>
    </citation>
    <scope>NUCLEOTIDE SEQUENCE</scope>
    <source>
        <strain evidence="10">RN2-1</strain>
    </source>
</reference>
<name>A0AA41YHC0_9PROT</name>
<accession>A0AA41YHC0</accession>
<feature type="domain" description="Flagellar hook protein FlgE/F/G-like D1" evidence="9">
    <location>
        <begin position="84"/>
        <end position="158"/>
    </location>
</feature>
<evidence type="ECO:0000313" key="11">
    <source>
        <dbReference type="Proteomes" id="UP001165679"/>
    </source>
</evidence>
<dbReference type="PANTHER" id="PTHR30435:SF1">
    <property type="entry name" value="FLAGELLAR HOOK PROTEIN FLGE"/>
    <property type="match status" value="1"/>
</dbReference>
<feature type="domain" description="Flagellar hook protein FlgE D2" evidence="8">
    <location>
        <begin position="185"/>
        <end position="315"/>
    </location>
</feature>
<comment type="subcellular location">
    <subcellularLocation>
        <location evidence="1 5">Bacterial flagellum basal body</location>
    </subcellularLocation>
</comment>
<keyword evidence="10" id="KW-0282">Flagellum</keyword>
<dbReference type="Proteomes" id="UP001165679">
    <property type="component" value="Unassembled WGS sequence"/>
</dbReference>
<dbReference type="Pfam" id="PF22692">
    <property type="entry name" value="LlgE_F_G_D1"/>
    <property type="match status" value="1"/>
</dbReference>
<feature type="domain" description="Flagellar basal body rod protein N-terminal" evidence="6">
    <location>
        <begin position="7"/>
        <end position="37"/>
    </location>
</feature>
<dbReference type="Gene3D" id="2.60.98.20">
    <property type="entry name" value="Flagellar hook protein FlgE"/>
    <property type="match status" value="1"/>
</dbReference>
<dbReference type="GO" id="GO:0005829">
    <property type="term" value="C:cytosol"/>
    <property type="evidence" value="ECO:0007669"/>
    <property type="project" value="TreeGrafter"/>
</dbReference>
<evidence type="ECO:0000313" key="10">
    <source>
        <dbReference type="EMBL" id="MCW3473279.1"/>
    </source>
</evidence>
<dbReference type="Pfam" id="PF00460">
    <property type="entry name" value="Flg_bb_rod"/>
    <property type="match status" value="1"/>
</dbReference>
<dbReference type="RefSeq" id="WP_264711857.1">
    <property type="nucleotide sequence ID" value="NZ_JAPDNT010000001.1"/>
</dbReference>
<keyword evidence="11" id="KW-1185">Reference proteome</keyword>
<dbReference type="InterPro" id="IPR010930">
    <property type="entry name" value="Flg_bb/hook_C_dom"/>
</dbReference>
<evidence type="ECO:0000256" key="5">
    <source>
        <dbReference type="RuleBase" id="RU362116"/>
    </source>
</evidence>
<dbReference type="InterPro" id="IPR020013">
    <property type="entry name" value="Flagellar_FlgE/F/G"/>
</dbReference>
<dbReference type="EMBL" id="JAPDNT010000001">
    <property type="protein sequence ID" value="MCW3473279.1"/>
    <property type="molecule type" value="Genomic_DNA"/>
</dbReference>
<dbReference type="InterPro" id="IPR011491">
    <property type="entry name" value="FlgE_D2"/>
</dbReference>
<comment type="similarity">
    <text evidence="2 5">Belongs to the flagella basal body rod proteins family.</text>
</comment>
<dbReference type="AlphaFoldDB" id="A0AA41YHC0"/>
<evidence type="ECO:0000256" key="1">
    <source>
        <dbReference type="ARBA" id="ARBA00004117"/>
    </source>
</evidence>
<protein>
    <recommendedName>
        <fullName evidence="3 5">Flagellar hook protein FlgE</fullName>
    </recommendedName>
</protein>
<comment type="caution">
    <text evidence="10">The sequence shown here is derived from an EMBL/GenBank/DDBJ whole genome shotgun (WGS) entry which is preliminary data.</text>
</comment>